<evidence type="ECO:0000313" key="2">
    <source>
        <dbReference type="EMBL" id="KAJ8952224.1"/>
    </source>
</evidence>
<feature type="domain" description="DUF4817" evidence="1">
    <location>
        <begin position="11"/>
        <end position="50"/>
    </location>
</feature>
<dbReference type="InterPro" id="IPR032135">
    <property type="entry name" value="DUF4817"/>
</dbReference>
<dbReference type="AlphaFoldDB" id="A0AAV8YLL0"/>
<comment type="caution">
    <text evidence="2">The sequence shown here is derived from an EMBL/GenBank/DDBJ whole genome shotgun (WGS) entry which is preliminary data.</text>
</comment>
<evidence type="ECO:0000259" key="1">
    <source>
        <dbReference type="Pfam" id="PF16087"/>
    </source>
</evidence>
<dbReference type="EMBL" id="JAPWTK010000072">
    <property type="protein sequence ID" value="KAJ8952224.1"/>
    <property type="molecule type" value="Genomic_DNA"/>
</dbReference>
<reference evidence="2" key="1">
    <citation type="journal article" date="2023" name="Insect Mol. Biol.">
        <title>Genome sequencing provides insights into the evolution of gene families encoding plant cell wall-degrading enzymes in longhorned beetles.</title>
        <authorList>
            <person name="Shin N.R."/>
            <person name="Okamura Y."/>
            <person name="Kirsch R."/>
            <person name="Pauchet Y."/>
        </authorList>
    </citation>
    <scope>NUCLEOTIDE SEQUENCE</scope>
    <source>
        <strain evidence="2">AMC_N1</strain>
    </source>
</reference>
<dbReference type="Proteomes" id="UP001162162">
    <property type="component" value="Unassembled WGS sequence"/>
</dbReference>
<name>A0AAV8YLL0_9CUCU</name>
<dbReference type="Pfam" id="PF16087">
    <property type="entry name" value="DUF4817"/>
    <property type="match status" value="1"/>
</dbReference>
<sequence length="148" mass="17315">MAERFTFPEMCNSNSSAAVRRYRQEFPNIRTLSRKMFDNIDRQLRETGTFYKTNRNAGRQRFARNVNVEDRLLHRVWEDPALSTRWLGSGEYCTNKVCILFSCKGSGIVINRFPEKVMLGKELVFLLMVDCMCCVRTVSDERTLRRAA</sequence>
<proteinExistence type="predicted"/>
<protein>
    <recommendedName>
        <fullName evidence="1">DUF4817 domain-containing protein</fullName>
    </recommendedName>
</protein>
<organism evidence="2 3">
    <name type="scientific">Aromia moschata</name>
    <dbReference type="NCBI Taxonomy" id="1265417"/>
    <lineage>
        <taxon>Eukaryota</taxon>
        <taxon>Metazoa</taxon>
        <taxon>Ecdysozoa</taxon>
        <taxon>Arthropoda</taxon>
        <taxon>Hexapoda</taxon>
        <taxon>Insecta</taxon>
        <taxon>Pterygota</taxon>
        <taxon>Neoptera</taxon>
        <taxon>Endopterygota</taxon>
        <taxon>Coleoptera</taxon>
        <taxon>Polyphaga</taxon>
        <taxon>Cucujiformia</taxon>
        <taxon>Chrysomeloidea</taxon>
        <taxon>Cerambycidae</taxon>
        <taxon>Cerambycinae</taxon>
        <taxon>Callichromatini</taxon>
        <taxon>Aromia</taxon>
    </lineage>
</organism>
<evidence type="ECO:0000313" key="3">
    <source>
        <dbReference type="Proteomes" id="UP001162162"/>
    </source>
</evidence>
<gene>
    <name evidence="2" type="ORF">NQ318_022674</name>
</gene>
<accession>A0AAV8YLL0</accession>
<keyword evidence="3" id="KW-1185">Reference proteome</keyword>